<dbReference type="InterPro" id="IPR005119">
    <property type="entry name" value="LysR_subst-bd"/>
</dbReference>
<dbReference type="AlphaFoldDB" id="A0A2K4MU90"/>
<evidence type="ECO:0000256" key="4">
    <source>
        <dbReference type="ARBA" id="ARBA00023163"/>
    </source>
</evidence>
<dbReference type="Gene3D" id="3.40.190.10">
    <property type="entry name" value="Periplasmic binding protein-like II"/>
    <property type="match status" value="2"/>
</dbReference>
<dbReference type="PANTHER" id="PTHR30126:SF4">
    <property type="entry name" value="LYSR FAMILY TRANSCRIPTIONAL REGULATOR"/>
    <property type="match status" value="1"/>
</dbReference>
<accession>A0A2K4MU90</accession>
<evidence type="ECO:0000256" key="2">
    <source>
        <dbReference type="ARBA" id="ARBA00023015"/>
    </source>
</evidence>
<dbReference type="SUPFAM" id="SSF53850">
    <property type="entry name" value="Periplasmic binding protein-like II"/>
    <property type="match status" value="1"/>
</dbReference>
<dbReference type="PROSITE" id="PS50931">
    <property type="entry name" value="HTH_LYSR"/>
    <property type="match status" value="1"/>
</dbReference>
<keyword evidence="7" id="KW-1185">Reference proteome</keyword>
<dbReference type="InterPro" id="IPR000847">
    <property type="entry name" value="LysR_HTH_N"/>
</dbReference>
<dbReference type="Pfam" id="PF00126">
    <property type="entry name" value="HTH_1"/>
    <property type="match status" value="1"/>
</dbReference>
<dbReference type="Gene3D" id="1.10.10.10">
    <property type="entry name" value="Winged helix-like DNA-binding domain superfamily/Winged helix DNA-binding domain"/>
    <property type="match status" value="1"/>
</dbReference>
<proteinExistence type="inferred from homology"/>
<keyword evidence="3" id="KW-0238">DNA-binding</keyword>
<dbReference type="InterPro" id="IPR036388">
    <property type="entry name" value="WH-like_DNA-bd_sf"/>
</dbReference>
<dbReference type="InterPro" id="IPR036390">
    <property type="entry name" value="WH_DNA-bd_sf"/>
</dbReference>
<feature type="domain" description="HTH lysR-type" evidence="5">
    <location>
        <begin position="3"/>
        <end position="60"/>
    </location>
</feature>
<sequence>MKISLEALTALDAVARHGSFAAAAEALHKVPSALTYTMQKLEQQLGIAIFDRSGYRARLTPEGEVLLRDGRRLLDAADRLERRLALCAEGWEDELRIALSGVTPIDTLVPLIQEFDALGTGTRLSFAREIFNGTWDALLDERADLVIGAPMQVVPDGCNCREIGQMDMLLLMRPDHPLAAEQEPIGREQLRRHRLIAIGDTARNMRGRAAGMEEGQELLLVYSNSAKLSLVLAGLGVCYLPRECVRQHLAAGELVSRRVESARPMPAACFAWRHGSSGKALRWFVERLEPWAAAHGRGAG</sequence>
<evidence type="ECO:0000259" key="5">
    <source>
        <dbReference type="PROSITE" id="PS50931"/>
    </source>
</evidence>
<comment type="similarity">
    <text evidence="1">Belongs to the LysR transcriptional regulatory family.</text>
</comment>
<organism evidence="6 7">
    <name type="scientific">Chromobacterium sinusclupearum</name>
    <dbReference type="NCBI Taxonomy" id="2077146"/>
    <lineage>
        <taxon>Bacteria</taxon>
        <taxon>Pseudomonadati</taxon>
        <taxon>Pseudomonadota</taxon>
        <taxon>Betaproteobacteria</taxon>
        <taxon>Neisseriales</taxon>
        <taxon>Chromobacteriaceae</taxon>
        <taxon>Chromobacterium</taxon>
    </lineage>
</organism>
<evidence type="ECO:0000256" key="1">
    <source>
        <dbReference type="ARBA" id="ARBA00009437"/>
    </source>
</evidence>
<dbReference type="RefSeq" id="WP_103316874.1">
    <property type="nucleotide sequence ID" value="NZ_PPTF01000005.1"/>
</dbReference>
<evidence type="ECO:0000313" key="6">
    <source>
        <dbReference type="EMBL" id="POB00533.1"/>
    </source>
</evidence>
<evidence type="ECO:0000256" key="3">
    <source>
        <dbReference type="ARBA" id="ARBA00023125"/>
    </source>
</evidence>
<dbReference type="Proteomes" id="UP000236416">
    <property type="component" value="Unassembled WGS sequence"/>
</dbReference>
<dbReference type="GO" id="GO:0000976">
    <property type="term" value="F:transcription cis-regulatory region binding"/>
    <property type="evidence" value="ECO:0007669"/>
    <property type="project" value="TreeGrafter"/>
</dbReference>
<reference evidence="6 7" key="1">
    <citation type="submission" date="2018-01" db="EMBL/GenBank/DDBJ databases">
        <title>Genomic Sequence of Chromobacterium MWU13-2610 from wild cranberry bogs within the Cape Cod National Seashore.</title>
        <authorList>
            <person name="O'Hara-Hanley K."/>
            <person name="Soby S."/>
            <person name="Harrison A."/>
        </authorList>
    </citation>
    <scope>NUCLEOTIDE SEQUENCE [LARGE SCALE GENOMIC DNA]</scope>
    <source>
        <strain evidence="6 7">MWU13-2610</strain>
    </source>
</reference>
<name>A0A2K4MU90_9NEIS</name>
<evidence type="ECO:0000313" key="7">
    <source>
        <dbReference type="Proteomes" id="UP000236416"/>
    </source>
</evidence>
<dbReference type="GO" id="GO:0003700">
    <property type="term" value="F:DNA-binding transcription factor activity"/>
    <property type="evidence" value="ECO:0007669"/>
    <property type="project" value="InterPro"/>
</dbReference>
<dbReference type="Pfam" id="PF03466">
    <property type="entry name" value="LysR_substrate"/>
    <property type="match status" value="1"/>
</dbReference>
<dbReference type="SUPFAM" id="SSF46785">
    <property type="entry name" value="Winged helix' DNA-binding domain"/>
    <property type="match status" value="1"/>
</dbReference>
<keyword evidence="4" id="KW-0804">Transcription</keyword>
<keyword evidence="2" id="KW-0805">Transcription regulation</keyword>
<gene>
    <name evidence="6" type="ORF">C2134_01260</name>
</gene>
<dbReference type="PANTHER" id="PTHR30126">
    <property type="entry name" value="HTH-TYPE TRANSCRIPTIONAL REGULATOR"/>
    <property type="match status" value="1"/>
</dbReference>
<protein>
    <submittedName>
        <fullName evidence="6">LysR family transcriptional regulator</fullName>
    </submittedName>
</protein>
<dbReference type="EMBL" id="PPTF01000005">
    <property type="protein sequence ID" value="POB00533.1"/>
    <property type="molecule type" value="Genomic_DNA"/>
</dbReference>
<comment type="caution">
    <text evidence="6">The sequence shown here is derived from an EMBL/GenBank/DDBJ whole genome shotgun (WGS) entry which is preliminary data.</text>
</comment>